<dbReference type="PANTHER" id="PTHR10682">
    <property type="entry name" value="POLY A POLYMERASE"/>
    <property type="match status" value="1"/>
</dbReference>
<dbReference type="EMBL" id="JBJUIK010000015">
    <property type="protein sequence ID" value="KAL3501798.1"/>
    <property type="molecule type" value="Genomic_DNA"/>
</dbReference>
<dbReference type="GO" id="GO:0005524">
    <property type="term" value="F:ATP binding"/>
    <property type="evidence" value="ECO:0007669"/>
    <property type="project" value="UniProtKB-KW"/>
</dbReference>
<evidence type="ECO:0000256" key="2">
    <source>
        <dbReference type="ARBA" id="ARBA00001946"/>
    </source>
</evidence>
<evidence type="ECO:0000313" key="19">
    <source>
        <dbReference type="Proteomes" id="UP001630127"/>
    </source>
</evidence>
<evidence type="ECO:0000256" key="11">
    <source>
        <dbReference type="ARBA" id="ARBA00022842"/>
    </source>
</evidence>
<gene>
    <name evidence="18" type="ORF">ACH5RR_036247</name>
</gene>
<feature type="domain" description="Poly(A) polymerase RNA-binding" evidence="15">
    <location>
        <begin position="363"/>
        <end position="422"/>
    </location>
</feature>
<dbReference type="Pfam" id="PF04926">
    <property type="entry name" value="PAP_RNA-bind"/>
    <property type="match status" value="2"/>
</dbReference>
<dbReference type="PANTHER" id="PTHR10682:SF10">
    <property type="entry name" value="POLYNUCLEOTIDE ADENYLYLTRANSFERASE"/>
    <property type="match status" value="1"/>
</dbReference>
<keyword evidence="19" id="KW-1185">Reference proteome</keyword>
<dbReference type="Gene3D" id="3.30.70.590">
    <property type="entry name" value="Poly(A) polymerase predicted RNA binding domain"/>
    <property type="match status" value="1"/>
</dbReference>
<dbReference type="GO" id="GO:0005634">
    <property type="term" value="C:nucleus"/>
    <property type="evidence" value="ECO:0007669"/>
    <property type="project" value="UniProtKB-SubCell"/>
</dbReference>
<evidence type="ECO:0000256" key="6">
    <source>
        <dbReference type="ARBA" id="ARBA00022664"/>
    </source>
</evidence>
<feature type="domain" description="Poly(A) polymerase central" evidence="16">
    <location>
        <begin position="215"/>
        <end position="359"/>
    </location>
</feature>
<dbReference type="SUPFAM" id="SSF81631">
    <property type="entry name" value="PAP/OAS1 substrate-binding domain"/>
    <property type="match status" value="1"/>
</dbReference>
<keyword evidence="11" id="KW-0460">Magnesium</keyword>
<dbReference type="Proteomes" id="UP001630127">
    <property type="component" value="Unassembled WGS sequence"/>
</dbReference>
<feature type="region of interest" description="Disordered" evidence="14">
    <location>
        <begin position="496"/>
        <end position="560"/>
    </location>
</feature>
<organism evidence="18 19">
    <name type="scientific">Cinchona calisaya</name>
    <dbReference type="NCBI Taxonomy" id="153742"/>
    <lineage>
        <taxon>Eukaryota</taxon>
        <taxon>Viridiplantae</taxon>
        <taxon>Streptophyta</taxon>
        <taxon>Embryophyta</taxon>
        <taxon>Tracheophyta</taxon>
        <taxon>Spermatophyta</taxon>
        <taxon>Magnoliopsida</taxon>
        <taxon>eudicotyledons</taxon>
        <taxon>Gunneridae</taxon>
        <taxon>Pentapetalae</taxon>
        <taxon>asterids</taxon>
        <taxon>lamiids</taxon>
        <taxon>Gentianales</taxon>
        <taxon>Rubiaceae</taxon>
        <taxon>Cinchonoideae</taxon>
        <taxon>Cinchoneae</taxon>
        <taxon>Cinchona</taxon>
    </lineage>
</organism>
<dbReference type="SUPFAM" id="SSF81301">
    <property type="entry name" value="Nucleotidyltransferase"/>
    <property type="match status" value="1"/>
</dbReference>
<comment type="catalytic activity">
    <reaction evidence="13">
        <text>RNA(n) + ATP = RNA(n)-3'-adenine ribonucleotide + diphosphate</text>
        <dbReference type="Rhea" id="RHEA:11332"/>
        <dbReference type="Rhea" id="RHEA-COMP:14527"/>
        <dbReference type="Rhea" id="RHEA-COMP:17347"/>
        <dbReference type="ChEBI" id="CHEBI:30616"/>
        <dbReference type="ChEBI" id="CHEBI:33019"/>
        <dbReference type="ChEBI" id="CHEBI:140395"/>
        <dbReference type="ChEBI" id="CHEBI:173115"/>
        <dbReference type="EC" id="2.7.7.19"/>
    </reaction>
</comment>
<evidence type="ECO:0000256" key="12">
    <source>
        <dbReference type="ARBA" id="ARBA00023242"/>
    </source>
</evidence>
<dbReference type="Pfam" id="PF04928">
    <property type="entry name" value="PAP_central"/>
    <property type="match status" value="1"/>
</dbReference>
<dbReference type="Gene3D" id="1.10.1410.10">
    <property type="match status" value="1"/>
</dbReference>
<dbReference type="Gene3D" id="3.30.460.10">
    <property type="entry name" value="Beta Polymerase, domain 2"/>
    <property type="match status" value="1"/>
</dbReference>
<comment type="similarity">
    <text evidence="4">Belongs to the poly(A) polymerase family.</text>
</comment>
<evidence type="ECO:0000259" key="16">
    <source>
        <dbReference type="Pfam" id="PF04928"/>
    </source>
</evidence>
<keyword evidence="7" id="KW-0808">Transferase</keyword>
<keyword evidence="12" id="KW-0539">Nucleus</keyword>
<dbReference type="Pfam" id="PF20750">
    <property type="entry name" value="PAP_NTPase"/>
    <property type="match status" value="1"/>
</dbReference>
<dbReference type="InterPro" id="IPR007012">
    <property type="entry name" value="PolA_pol_cen_dom"/>
</dbReference>
<dbReference type="SUPFAM" id="SSF55003">
    <property type="entry name" value="PAP/Archaeal CCA-adding enzyme, C-terminal domain"/>
    <property type="match status" value="1"/>
</dbReference>
<dbReference type="FunFam" id="3.30.70.590:FF:000002">
    <property type="entry name" value="Nuclear poly(A) polymerase 4"/>
    <property type="match status" value="1"/>
</dbReference>
<dbReference type="AlphaFoldDB" id="A0ABD2Y847"/>
<evidence type="ECO:0000256" key="14">
    <source>
        <dbReference type="SAM" id="MobiDB-lite"/>
    </source>
</evidence>
<evidence type="ECO:0000256" key="4">
    <source>
        <dbReference type="ARBA" id="ARBA00010912"/>
    </source>
</evidence>
<feature type="region of interest" description="Disordered" evidence="14">
    <location>
        <begin position="567"/>
        <end position="586"/>
    </location>
</feature>
<dbReference type="InterPro" id="IPR048840">
    <property type="entry name" value="PolA_pol_NTPase"/>
</dbReference>
<evidence type="ECO:0000256" key="9">
    <source>
        <dbReference type="ARBA" id="ARBA00022741"/>
    </source>
</evidence>
<evidence type="ECO:0000259" key="17">
    <source>
        <dbReference type="Pfam" id="PF20750"/>
    </source>
</evidence>
<keyword evidence="9" id="KW-0547">Nucleotide-binding</keyword>
<dbReference type="GO" id="GO:1990817">
    <property type="term" value="F:poly(A) RNA polymerase activity"/>
    <property type="evidence" value="ECO:0007669"/>
    <property type="project" value="UniProtKB-EC"/>
</dbReference>
<comment type="caution">
    <text evidence="18">The sequence shown here is derived from an EMBL/GenBank/DDBJ whole genome shotgun (WGS) entry which is preliminary data.</text>
</comment>
<dbReference type="FunFam" id="1.10.1410.10:FF:000001">
    <property type="entry name" value="Putative poly(A) polymerase gamma"/>
    <property type="match status" value="1"/>
</dbReference>
<dbReference type="InterPro" id="IPR007010">
    <property type="entry name" value="PolA_pol_RNA-bd_dom"/>
</dbReference>
<comment type="cofactor">
    <cofactor evidence="2">
        <name>Mg(2+)</name>
        <dbReference type="ChEBI" id="CHEBI:18420"/>
    </cofactor>
</comment>
<evidence type="ECO:0000259" key="15">
    <source>
        <dbReference type="Pfam" id="PF04926"/>
    </source>
</evidence>
<evidence type="ECO:0000313" key="18">
    <source>
        <dbReference type="EMBL" id="KAL3501798.1"/>
    </source>
</evidence>
<keyword evidence="10" id="KW-0067">ATP-binding</keyword>
<sequence length="720" mass="80545">MNRMSNSLHHSGRVYGVSEPISMAGPSESDVIRNCESQKFLADAGVFESQDEASRREEVLGRLNQIIKEWVKHVTRAKGFNEQLVEEMNAMILTFGSFRLGVHGPGADMDTLCVGPVHVTRNEDFFGELHSILAEMPDVQELNSVCDAHVPVMKFKLDGVSIDLLYASLPLWVIPEDLDISQDSILQNVDEQTVRILNGSRVTDQILSLVPNIQNFRTALRCVRLWAKRRGIYSNVMGFLGGINWALLVARICQLYPNALPSTLVSRFFKVYNMWRWPNPVMLCPIQEGSPRHLFWDPRRNPKDREHLMPIITPAYPCMNSSYNVSKCTLRIMMEEFRRGNEICEAIEANKTGWATLCEPLAFFEAYKNYLQIDITAESEDDLRIWKGWVESRLRLLNSMVEKDTSGILQCHPYPGDFSDDSRPRHHSYFVGLQRKQGCSAQEGQQFDIRWTVENFKHQVYRCSFMKSTMWINVCHVRQKSIPVFVFSGGVRHPSQPAEVADSSYSGKRLSGHNCLRTDDAASKKRRKQNKVNEGAHLEESQTSSSSIHLLAEPRESKQVESDVADTMSNTNFPKNNRVTLGQGREGSPNCRLSIAPSASGLAGALPSEKCIIEQVYEEISGIVSNQKSSIVDSEVQGFGGPVEDNSFQSSIIKQGVELPIAGKGGDNPCSKILLNEGLEELELLPPSSGFASSSVSVASHKPLIRFNFTSLIKAVGPSA</sequence>
<dbReference type="EC" id="2.7.7.19" evidence="5"/>
<proteinExistence type="inferred from homology"/>
<feature type="domain" description="Poly(A) polymerase RNA-binding" evidence="15">
    <location>
        <begin position="427"/>
        <end position="495"/>
    </location>
</feature>
<dbReference type="InterPro" id="IPR043519">
    <property type="entry name" value="NT_sf"/>
</dbReference>
<evidence type="ECO:0000256" key="10">
    <source>
        <dbReference type="ARBA" id="ARBA00022840"/>
    </source>
</evidence>
<evidence type="ECO:0000256" key="7">
    <source>
        <dbReference type="ARBA" id="ARBA00022679"/>
    </source>
</evidence>
<dbReference type="CDD" id="cd05402">
    <property type="entry name" value="NT_PAP_TUTase"/>
    <property type="match status" value="1"/>
</dbReference>
<dbReference type="GO" id="GO:0006397">
    <property type="term" value="P:mRNA processing"/>
    <property type="evidence" value="ECO:0007669"/>
    <property type="project" value="UniProtKB-KW"/>
</dbReference>
<evidence type="ECO:0000256" key="8">
    <source>
        <dbReference type="ARBA" id="ARBA00022723"/>
    </source>
</evidence>
<reference evidence="18 19" key="1">
    <citation type="submission" date="2024-11" db="EMBL/GenBank/DDBJ databases">
        <title>A near-complete genome assembly of Cinchona calisaya.</title>
        <authorList>
            <person name="Lian D.C."/>
            <person name="Zhao X.W."/>
            <person name="Wei L."/>
        </authorList>
    </citation>
    <scope>NUCLEOTIDE SEQUENCE [LARGE SCALE GENOMIC DNA]</scope>
    <source>
        <tissue evidence="18">Nenye</tissue>
    </source>
</reference>
<keyword evidence="6" id="KW-0507">mRNA processing</keyword>
<dbReference type="InterPro" id="IPR011068">
    <property type="entry name" value="NuclTrfase_I-like_C"/>
</dbReference>
<name>A0ABD2Y847_9GENT</name>
<evidence type="ECO:0000256" key="1">
    <source>
        <dbReference type="ARBA" id="ARBA00001936"/>
    </source>
</evidence>
<evidence type="ECO:0000256" key="13">
    <source>
        <dbReference type="ARBA" id="ARBA00048830"/>
    </source>
</evidence>
<protein>
    <recommendedName>
        <fullName evidence="5">polynucleotide adenylyltransferase</fullName>
        <ecNumber evidence="5">2.7.7.19</ecNumber>
    </recommendedName>
</protein>
<feature type="domain" description="Poly(A) polymerase nucleotidyltransferase" evidence="17">
    <location>
        <begin position="16"/>
        <end position="210"/>
    </location>
</feature>
<accession>A0ABD2Y847</accession>
<dbReference type="FunFam" id="3.30.460.10:FF:000002">
    <property type="entry name" value="Poly(A) polymerase alpha, putative"/>
    <property type="match status" value="1"/>
</dbReference>
<evidence type="ECO:0000256" key="3">
    <source>
        <dbReference type="ARBA" id="ARBA00004123"/>
    </source>
</evidence>
<feature type="compositionally biased region" description="Polar residues" evidence="14">
    <location>
        <begin position="567"/>
        <end position="580"/>
    </location>
</feature>
<dbReference type="GO" id="GO:0046872">
    <property type="term" value="F:metal ion binding"/>
    <property type="evidence" value="ECO:0007669"/>
    <property type="project" value="UniProtKB-KW"/>
</dbReference>
<keyword evidence="8" id="KW-0479">Metal-binding</keyword>
<comment type="cofactor">
    <cofactor evidence="1">
        <name>Mn(2+)</name>
        <dbReference type="ChEBI" id="CHEBI:29035"/>
    </cofactor>
</comment>
<evidence type="ECO:0000256" key="5">
    <source>
        <dbReference type="ARBA" id="ARBA00012388"/>
    </source>
</evidence>
<comment type="subcellular location">
    <subcellularLocation>
        <location evidence="3">Nucleus</location>
    </subcellularLocation>
</comment>